<proteinExistence type="predicted"/>
<keyword evidence="1 3" id="KW-0547">Nucleotide-binding</keyword>
<evidence type="ECO:0000256" key="3">
    <source>
        <dbReference type="PROSITE-ProRule" id="PRU00492"/>
    </source>
</evidence>
<dbReference type="GO" id="GO:0005524">
    <property type="term" value="F:ATP binding"/>
    <property type="evidence" value="ECO:0007669"/>
    <property type="project" value="UniProtKB-UniRule"/>
</dbReference>
<reference evidence="5 6" key="1">
    <citation type="submission" date="2024-02" db="EMBL/GenBank/DDBJ databases">
        <title>A novel Wenzhouxiangellaceae bacterium, isolated from coastal sediments.</title>
        <authorList>
            <person name="Du Z.-J."/>
            <person name="Ye Y.-Q."/>
            <person name="Zhang X.-Y."/>
        </authorList>
    </citation>
    <scope>NUCLEOTIDE SEQUENCE [LARGE SCALE GENOMIC DNA]</scope>
    <source>
        <strain evidence="5 6">CH-27</strain>
    </source>
</reference>
<evidence type="ECO:0000256" key="1">
    <source>
        <dbReference type="ARBA" id="ARBA00022741"/>
    </source>
</evidence>
<organism evidence="5 6">
    <name type="scientific">Elongatibacter sediminis</name>
    <dbReference type="NCBI Taxonomy" id="3119006"/>
    <lineage>
        <taxon>Bacteria</taxon>
        <taxon>Pseudomonadati</taxon>
        <taxon>Pseudomonadota</taxon>
        <taxon>Gammaproteobacteria</taxon>
        <taxon>Chromatiales</taxon>
        <taxon>Wenzhouxiangellaceae</taxon>
        <taxon>Elongatibacter</taxon>
    </lineage>
</organism>
<evidence type="ECO:0000313" key="6">
    <source>
        <dbReference type="Proteomes" id="UP001359886"/>
    </source>
</evidence>
<dbReference type="AlphaFoldDB" id="A0AAW9RD49"/>
<evidence type="ECO:0000256" key="2">
    <source>
        <dbReference type="ARBA" id="ARBA00022840"/>
    </source>
</evidence>
<evidence type="ECO:0000259" key="4">
    <source>
        <dbReference type="PROSITE" id="PS51161"/>
    </source>
</evidence>
<dbReference type="InterPro" id="IPR027417">
    <property type="entry name" value="P-loop_NTPase"/>
</dbReference>
<dbReference type="RefSeq" id="WP_354694081.1">
    <property type="nucleotide sequence ID" value="NZ_JAZHOG010000002.1"/>
</dbReference>
<dbReference type="Pfam" id="PF13238">
    <property type="entry name" value="AAA_18"/>
    <property type="match status" value="1"/>
</dbReference>
<dbReference type="InterPro" id="IPR005144">
    <property type="entry name" value="ATP-cone_dom"/>
</dbReference>
<dbReference type="Proteomes" id="UP001359886">
    <property type="component" value="Unassembled WGS sequence"/>
</dbReference>
<evidence type="ECO:0000313" key="5">
    <source>
        <dbReference type="EMBL" id="MEJ8566760.1"/>
    </source>
</evidence>
<sequence>MKTIVVNSRDQTRVPFLRGILIRTLLDAGMPFDDAFDMADRLRDHLSETDEIYTHELRELVHAELESYGDPSVFREFSAPLTAPSKIRVRCHAGTVTAFSRGRHQRYLQSSGVRLADAEPITTRIFDQLLAAGAVEISTAELGYLTWLCLRQELGEGPARQYLLWSEFQLSARPMVLLICGAVGSGKSSIATEIAHRLEIVRTQSTDMLREVMRTMMPKKLLPILHCSSFDAWKTLPLQDKKSRPRDLLIADGYQGQAELLAVPCEAVVKRAMRENVPLILEGVHAHPDLLERFSTHSDAIVVHVTLAVMQADELKSRLRGRGTEEPHRHARRYLKKFDSIWSLQSFLLAEAERCDTPIIPNDDKEAAIFQIISTINAALSDHFSGSPADVFGPVVRRLGSQAEDKAWQLLVPALVNAVDGSVADDSGKPRRGIG</sequence>
<gene>
    <name evidence="5" type="ORF">V3330_03880</name>
</gene>
<dbReference type="Gene3D" id="3.40.50.300">
    <property type="entry name" value="P-loop containing nucleotide triphosphate hydrolases"/>
    <property type="match status" value="1"/>
</dbReference>
<dbReference type="PANTHER" id="PTHR33477">
    <property type="entry name" value="P-LOOP NTPASE DOMAIN-CONTAINING PROTEIN LPA1 HOMOLOG 1"/>
    <property type="match status" value="1"/>
</dbReference>
<accession>A0AAW9RD49</accession>
<name>A0AAW9RD49_9GAMM</name>
<dbReference type="SUPFAM" id="SSF52540">
    <property type="entry name" value="P-loop containing nucleoside triphosphate hydrolases"/>
    <property type="match status" value="1"/>
</dbReference>
<feature type="domain" description="ATP-cone" evidence="4">
    <location>
        <begin position="4"/>
        <end position="90"/>
    </location>
</feature>
<dbReference type="PROSITE" id="PS51161">
    <property type="entry name" value="ATP_CONE"/>
    <property type="match status" value="1"/>
</dbReference>
<dbReference type="EMBL" id="JAZHOG010000002">
    <property type="protein sequence ID" value="MEJ8566760.1"/>
    <property type="molecule type" value="Genomic_DNA"/>
</dbReference>
<dbReference type="PANTHER" id="PTHR33477:SF3">
    <property type="entry name" value="P-LOOP NTPASE DOMAIN-CONTAINING PROTEIN LPA1 HOMOLOG 1"/>
    <property type="match status" value="1"/>
</dbReference>
<comment type="caution">
    <text evidence="5">The sequence shown here is derived from an EMBL/GenBank/DDBJ whole genome shotgun (WGS) entry which is preliminary data.</text>
</comment>
<protein>
    <submittedName>
        <fullName evidence="5">AAA family ATPase</fullName>
    </submittedName>
</protein>
<keyword evidence="2 3" id="KW-0067">ATP-binding</keyword>
<keyword evidence="6" id="KW-1185">Reference proteome</keyword>